<sequence length="531" mass="57190">MGQKVQDIIIEEFLGVDSESDPTNLPPGISPGASIRNMYPSLNKTQIRKRPGISGNLTNVARSGPIYHMARGALVLSGAVAGPEVLFMIYGGGAGAVNAATYDIDNDTLVNLGATAYTSDARYMASLLLASRNCALISAPVFVPNWSFIEAFSSTTPFYRLATYAAPIFSELPFPISAWQRQHHWVGDGFGANAARLHFSNFDAPRIFAAANFVDVEPRGYRDAARGFFRMGDALYVGKTDRTYVLTGANDETFVLEQTRVPFGFGGMRGWAALSGGRGIGFVHRPQDTAVAIGREASQVENIGFIEGLDGVTVGDRVISLLRTTSTGGPTNEAFAESTARTIDWPFLLGTLFMPQNFLGFDSPQPDIPMLFRNKEDGSYWPWTIDDDIEPIAFETSDNDIFIGCGDGHIRKFDVSLAQDGGVNFPEGTFYQTPPLWQGRPHVKWSVSYIRIYGSQTSGGVASVQIANDFGALNTAQTFALSAGGAELRFKGAPGGTEAYFQEIRITLADNSVEGTITKIVIGAIATGKSA</sequence>
<gene>
    <name evidence="1" type="ORF">LCGC14_0800320</name>
</gene>
<name>A0A0F9SX11_9ZZZZ</name>
<accession>A0A0F9SX11</accession>
<dbReference type="AlphaFoldDB" id="A0A0F9SX11"/>
<evidence type="ECO:0000313" key="1">
    <source>
        <dbReference type="EMBL" id="KKN33773.1"/>
    </source>
</evidence>
<protein>
    <submittedName>
        <fullName evidence="1">Uncharacterized protein</fullName>
    </submittedName>
</protein>
<comment type="caution">
    <text evidence="1">The sequence shown here is derived from an EMBL/GenBank/DDBJ whole genome shotgun (WGS) entry which is preliminary data.</text>
</comment>
<reference evidence="1" key="1">
    <citation type="journal article" date="2015" name="Nature">
        <title>Complex archaea that bridge the gap between prokaryotes and eukaryotes.</title>
        <authorList>
            <person name="Spang A."/>
            <person name="Saw J.H."/>
            <person name="Jorgensen S.L."/>
            <person name="Zaremba-Niedzwiedzka K."/>
            <person name="Martijn J."/>
            <person name="Lind A.E."/>
            <person name="van Eijk R."/>
            <person name="Schleper C."/>
            <person name="Guy L."/>
            <person name="Ettema T.J."/>
        </authorList>
    </citation>
    <scope>NUCLEOTIDE SEQUENCE</scope>
</reference>
<organism evidence="1">
    <name type="scientific">marine sediment metagenome</name>
    <dbReference type="NCBI Taxonomy" id="412755"/>
    <lineage>
        <taxon>unclassified sequences</taxon>
        <taxon>metagenomes</taxon>
        <taxon>ecological metagenomes</taxon>
    </lineage>
</organism>
<proteinExistence type="predicted"/>
<dbReference type="EMBL" id="LAZR01002152">
    <property type="protein sequence ID" value="KKN33773.1"/>
    <property type="molecule type" value="Genomic_DNA"/>
</dbReference>